<name>A0A9W3CAQ4_RAPSA</name>
<dbReference type="PANTHER" id="PTHR10291:SF20">
    <property type="entry name" value="DEHYDRODOLICHYL DIPHOSPHATE SYNTHASE 5"/>
    <property type="match status" value="1"/>
</dbReference>
<dbReference type="GO" id="GO:0009570">
    <property type="term" value="C:chloroplast stroma"/>
    <property type="evidence" value="ECO:0007669"/>
    <property type="project" value="TreeGrafter"/>
</dbReference>
<dbReference type="InterPro" id="IPR001441">
    <property type="entry name" value="UPP_synth-like"/>
</dbReference>
<dbReference type="InterPro" id="IPR036424">
    <property type="entry name" value="UPP_synth-like_sf"/>
</dbReference>
<accession>A0A9W3CAQ4</accession>
<keyword evidence="3" id="KW-1133">Transmembrane helix</keyword>
<gene>
    <name evidence="5" type="primary">LOC108840608</name>
</gene>
<dbReference type="SUPFAM" id="SSF64005">
    <property type="entry name" value="Undecaprenyl diphosphate synthase"/>
    <property type="match status" value="1"/>
</dbReference>
<proteinExistence type="predicted"/>
<dbReference type="KEGG" id="rsz:108840608"/>
<organism evidence="4 5">
    <name type="scientific">Raphanus sativus</name>
    <name type="common">Radish</name>
    <name type="synonym">Raphanus raphanistrum var. sativus</name>
    <dbReference type="NCBI Taxonomy" id="3726"/>
    <lineage>
        <taxon>Eukaryota</taxon>
        <taxon>Viridiplantae</taxon>
        <taxon>Streptophyta</taxon>
        <taxon>Embryophyta</taxon>
        <taxon>Tracheophyta</taxon>
        <taxon>Spermatophyta</taxon>
        <taxon>Magnoliopsida</taxon>
        <taxon>eudicotyledons</taxon>
        <taxon>Gunneridae</taxon>
        <taxon>Pentapetalae</taxon>
        <taxon>rosids</taxon>
        <taxon>malvids</taxon>
        <taxon>Brassicales</taxon>
        <taxon>Brassicaceae</taxon>
        <taxon>Brassiceae</taxon>
        <taxon>Raphanus</taxon>
    </lineage>
</organism>
<dbReference type="Pfam" id="PF01255">
    <property type="entry name" value="Prenyltransf"/>
    <property type="match status" value="1"/>
</dbReference>
<dbReference type="GO" id="GO:0016094">
    <property type="term" value="P:polyprenol biosynthetic process"/>
    <property type="evidence" value="ECO:0007669"/>
    <property type="project" value="TreeGrafter"/>
</dbReference>
<dbReference type="RefSeq" id="XP_056848605.1">
    <property type="nucleotide sequence ID" value="XM_056992625.1"/>
</dbReference>
<reference evidence="4" key="1">
    <citation type="journal article" date="2019" name="Database">
        <title>The radish genome database (RadishGD): an integrated information resource for radish genomics.</title>
        <authorList>
            <person name="Yu H.J."/>
            <person name="Baek S."/>
            <person name="Lee Y.J."/>
            <person name="Cho A."/>
            <person name="Mun J.H."/>
        </authorList>
    </citation>
    <scope>NUCLEOTIDE SEQUENCE [LARGE SCALE GENOMIC DNA]</scope>
    <source>
        <strain evidence="4">cv. WK10039</strain>
    </source>
</reference>
<feature type="transmembrane region" description="Helical" evidence="3">
    <location>
        <begin position="6"/>
        <end position="26"/>
    </location>
</feature>
<keyword evidence="3" id="KW-0472">Membrane</keyword>
<sequence>MEQMVYIVSVVFTCLALLIIPVIFVTRRLSVHLSFKNILRFIKLVASQLDDEEENNEKGGTMGEEEKRRRLPKHVAIILDGNRRWAEKRGLGTSEGHQAGARRLIENAKDCFAMGINTVSLFAFSTENWARPEDEVNGLMALFEKHLRSEMAFFQRYSTSYFDPFIKSY</sequence>
<dbReference type="GO" id="GO:0045547">
    <property type="term" value="F:ditrans,polycis-polyprenyl diphosphate synthase [(2E,6E)-farnesyl diphosphate specific] activity"/>
    <property type="evidence" value="ECO:0007669"/>
    <property type="project" value="TreeGrafter"/>
</dbReference>
<keyword evidence="2" id="KW-0808">Transferase</keyword>
<dbReference type="GO" id="GO:0009409">
    <property type="term" value="P:response to cold"/>
    <property type="evidence" value="ECO:0007669"/>
    <property type="project" value="TreeGrafter"/>
</dbReference>
<evidence type="ECO:0000256" key="3">
    <source>
        <dbReference type="SAM" id="Phobius"/>
    </source>
</evidence>
<protein>
    <submittedName>
        <fullName evidence="5">Dehydrodolichyl diphosphate synthase 5-like</fullName>
    </submittedName>
</protein>
<evidence type="ECO:0000313" key="4">
    <source>
        <dbReference type="Proteomes" id="UP000504610"/>
    </source>
</evidence>
<dbReference type="AlphaFoldDB" id="A0A9W3CAQ4"/>
<evidence type="ECO:0000256" key="1">
    <source>
        <dbReference type="ARBA" id="ARBA00001946"/>
    </source>
</evidence>
<comment type="cofactor">
    <cofactor evidence="1">
        <name>Mg(2+)</name>
        <dbReference type="ChEBI" id="CHEBI:18420"/>
    </cofactor>
</comment>
<dbReference type="OrthoDB" id="4173905at2759"/>
<dbReference type="Proteomes" id="UP000504610">
    <property type="component" value="Chromosome 2"/>
</dbReference>
<reference evidence="5" key="2">
    <citation type="submission" date="2025-08" db="UniProtKB">
        <authorList>
            <consortium name="RefSeq"/>
        </authorList>
    </citation>
    <scope>IDENTIFICATION</scope>
    <source>
        <tissue evidence="5">Leaf</tissue>
    </source>
</reference>
<keyword evidence="3" id="KW-0812">Transmembrane</keyword>
<dbReference type="GeneID" id="108840608"/>
<dbReference type="GO" id="GO:0009668">
    <property type="term" value="P:plastid membrane organization"/>
    <property type="evidence" value="ECO:0007669"/>
    <property type="project" value="TreeGrafter"/>
</dbReference>
<evidence type="ECO:0000313" key="5">
    <source>
        <dbReference type="RefSeq" id="XP_056848605.1"/>
    </source>
</evidence>
<keyword evidence="4" id="KW-1185">Reference proteome</keyword>
<dbReference type="PANTHER" id="PTHR10291">
    <property type="entry name" value="DEHYDRODOLICHYL DIPHOSPHATE SYNTHASE FAMILY MEMBER"/>
    <property type="match status" value="1"/>
</dbReference>
<dbReference type="Gene3D" id="3.40.1180.10">
    <property type="entry name" value="Decaprenyl diphosphate synthase-like"/>
    <property type="match status" value="1"/>
</dbReference>
<evidence type="ECO:0000256" key="2">
    <source>
        <dbReference type="ARBA" id="ARBA00022679"/>
    </source>
</evidence>